<evidence type="ECO:0000313" key="1">
    <source>
        <dbReference type="EMBL" id="KKR41595.1"/>
    </source>
</evidence>
<protein>
    <submittedName>
        <fullName evidence="1">Uncharacterized protein</fullName>
    </submittedName>
</protein>
<gene>
    <name evidence="1" type="ORF">UT77_C0009G0053</name>
</gene>
<dbReference type="Gene3D" id="2.120.10.30">
    <property type="entry name" value="TolB, C-terminal domain"/>
    <property type="match status" value="1"/>
</dbReference>
<dbReference type="Proteomes" id="UP000034881">
    <property type="component" value="Unassembled WGS sequence"/>
</dbReference>
<evidence type="ECO:0000313" key="2">
    <source>
        <dbReference type="Proteomes" id="UP000034881"/>
    </source>
</evidence>
<organism evidence="1 2">
    <name type="scientific">Candidatus Daviesbacteria bacterium GW2011_GWC2_40_12</name>
    <dbReference type="NCBI Taxonomy" id="1618431"/>
    <lineage>
        <taxon>Bacteria</taxon>
        <taxon>Candidatus Daviesiibacteriota</taxon>
    </lineage>
</organism>
<proteinExistence type="predicted"/>
<sequence length="606" mass="66243">MKLNIAQVIGLNTDQKAAQVTSSERDGNSFFAVLSLTCDDAFTKGRQVLSELEDFYFESEGTVAEKLDAAFAEAQKKLSEQVTDWDLVLAAVSGKVLYLIGKGEVDVYLKRSDKISSLLKVASVQLVSGFINAGDKLVFSTRSLTAFLGSDFTKCLELPLESFEEEVQGKIGASELEEKGVAALAVEISEENVEISPVSKQKEEDETLQQEVSDSPGKIKAVFGAFFKKIIWGFSQLKTYFPKSGRGRLAIAIVLIVIALAGAGYKYKVNKDSEKLLQFNQIFASAKEDFEGAKGLASLNPAEAKKRLESAKDKVSKALVLAPKDQEANNFKNTLENESSSILQAAEVSNFPEFLDMDLVKKDFRAVSMSLSKDKLLLLDPGTKTLVVVDMAKKSNQILAGSDGLGEAVFASLNGSFAFVFSKDKGIIRVDSAKQKATTVSKADKDWEEIKDIYGFAGNIYLLDSGQIWKYLPAADGYSDKREYLTKGTKADFANAIRMQIESSVYVLKSDGEILRFTKGDKDNFSYDGLPSPVKSPKSLFVSSDTDNLYLLDSGNSRLLILTKTGGYKGQMMGSGFGSATDLVVDEKGKKVYLLERSKIYSVELK</sequence>
<dbReference type="SUPFAM" id="SSF63825">
    <property type="entry name" value="YWTD domain"/>
    <property type="match status" value="1"/>
</dbReference>
<dbReference type="AlphaFoldDB" id="A0A0G0T3D4"/>
<accession>A0A0G0T3D4</accession>
<dbReference type="InterPro" id="IPR011042">
    <property type="entry name" value="6-blade_b-propeller_TolB-like"/>
</dbReference>
<comment type="caution">
    <text evidence="1">The sequence shown here is derived from an EMBL/GenBank/DDBJ whole genome shotgun (WGS) entry which is preliminary data.</text>
</comment>
<name>A0A0G0T3D4_9BACT</name>
<reference evidence="1 2" key="1">
    <citation type="journal article" date="2015" name="Nature">
        <title>rRNA introns, odd ribosomes, and small enigmatic genomes across a large radiation of phyla.</title>
        <authorList>
            <person name="Brown C.T."/>
            <person name="Hug L.A."/>
            <person name="Thomas B.C."/>
            <person name="Sharon I."/>
            <person name="Castelle C.J."/>
            <person name="Singh A."/>
            <person name="Wilkins M.J."/>
            <person name="Williams K.H."/>
            <person name="Banfield J.F."/>
        </authorList>
    </citation>
    <scope>NUCLEOTIDE SEQUENCE [LARGE SCALE GENOMIC DNA]</scope>
</reference>
<dbReference type="EMBL" id="LBYB01000009">
    <property type="protein sequence ID" value="KKR41595.1"/>
    <property type="molecule type" value="Genomic_DNA"/>
</dbReference>